<reference evidence="1 2" key="1">
    <citation type="submission" date="2019-02" db="EMBL/GenBank/DDBJ databases">
        <title>Deep-cultivation of Planctomycetes and their phenomic and genomic characterization uncovers novel biology.</title>
        <authorList>
            <person name="Wiegand S."/>
            <person name="Jogler M."/>
            <person name="Boedeker C."/>
            <person name="Pinto D."/>
            <person name="Vollmers J."/>
            <person name="Rivas-Marin E."/>
            <person name="Kohn T."/>
            <person name="Peeters S.H."/>
            <person name="Heuer A."/>
            <person name="Rast P."/>
            <person name="Oberbeckmann S."/>
            <person name="Bunk B."/>
            <person name="Jeske O."/>
            <person name="Meyerdierks A."/>
            <person name="Storesund J.E."/>
            <person name="Kallscheuer N."/>
            <person name="Luecker S."/>
            <person name="Lage O.M."/>
            <person name="Pohl T."/>
            <person name="Merkel B.J."/>
            <person name="Hornburger P."/>
            <person name="Mueller R.-W."/>
            <person name="Bruemmer F."/>
            <person name="Labrenz M."/>
            <person name="Spormann A.M."/>
            <person name="Op Den Camp H."/>
            <person name="Overmann J."/>
            <person name="Amann R."/>
            <person name="Jetten M.S.M."/>
            <person name="Mascher T."/>
            <person name="Medema M.H."/>
            <person name="Devos D.P."/>
            <person name="Kaster A.-K."/>
            <person name="Ovreas L."/>
            <person name="Rohde M."/>
            <person name="Galperin M.Y."/>
            <person name="Jogler C."/>
        </authorList>
    </citation>
    <scope>NUCLEOTIDE SEQUENCE [LARGE SCALE GENOMIC DNA]</scope>
    <source>
        <strain evidence="1 2">Pan14r</strain>
    </source>
</reference>
<dbReference type="GO" id="GO:0016740">
    <property type="term" value="F:transferase activity"/>
    <property type="evidence" value="ECO:0007669"/>
    <property type="project" value="UniProtKB-KW"/>
</dbReference>
<dbReference type="EMBL" id="SJPL01000001">
    <property type="protein sequence ID" value="TWT69062.1"/>
    <property type="molecule type" value="Genomic_DNA"/>
</dbReference>
<dbReference type="AlphaFoldDB" id="A0A5C5Y6K7"/>
<keyword evidence="2" id="KW-1185">Reference proteome</keyword>
<protein>
    <submittedName>
        <fullName evidence="1">Glycosyl transferases group 1</fullName>
    </submittedName>
</protein>
<organism evidence="1 2">
    <name type="scientific">Crateriforma conspicua</name>
    <dbReference type="NCBI Taxonomy" id="2527996"/>
    <lineage>
        <taxon>Bacteria</taxon>
        <taxon>Pseudomonadati</taxon>
        <taxon>Planctomycetota</taxon>
        <taxon>Planctomycetia</taxon>
        <taxon>Planctomycetales</taxon>
        <taxon>Planctomycetaceae</taxon>
        <taxon>Crateriforma</taxon>
    </lineage>
</organism>
<evidence type="ECO:0000313" key="1">
    <source>
        <dbReference type="EMBL" id="TWT69062.1"/>
    </source>
</evidence>
<comment type="caution">
    <text evidence="1">The sequence shown here is derived from an EMBL/GenBank/DDBJ whole genome shotgun (WGS) entry which is preliminary data.</text>
</comment>
<dbReference type="PANTHER" id="PTHR12526">
    <property type="entry name" value="GLYCOSYLTRANSFERASE"/>
    <property type="match status" value="1"/>
</dbReference>
<proteinExistence type="predicted"/>
<gene>
    <name evidence="1" type="ORF">Pan14r_13460</name>
</gene>
<dbReference type="CDD" id="cd03801">
    <property type="entry name" value="GT4_PimA-like"/>
    <property type="match status" value="1"/>
</dbReference>
<name>A0A5C5Y6K7_9PLAN</name>
<dbReference type="SUPFAM" id="SSF53756">
    <property type="entry name" value="UDP-Glycosyltransferase/glycogen phosphorylase"/>
    <property type="match status" value="1"/>
</dbReference>
<evidence type="ECO:0000313" key="2">
    <source>
        <dbReference type="Proteomes" id="UP000317238"/>
    </source>
</evidence>
<dbReference type="Gene3D" id="3.40.50.2000">
    <property type="entry name" value="Glycogen Phosphorylase B"/>
    <property type="match status" value="2"/>
</dbReference>
<dbReference type="Pfam" id="PF13692">
    <property type="entry name" value="Glyco_trans_1_4"/>
    <property type="match status" value="1"/>
</dbReference>
<keyword evidence="1" id="KW-0808">Transferase</keyword>
<accession>A0A5C5Y6K7</accession>
<dbReference type="Proteomes" id="UP000317238">
    <property type="component" value="Unassembled WGS sequence"/>
</dbReference>
<sequence length="313" mass="35521">MLQGPPDSSLTDAKFKVHYFSSSKRQVFTARRLVRRILPTHVHFLNPMLAARATVLGERRHLIIGDWEDWHTNPENPSIRNPFQRQADRWFIKNADIVTTCSLSLAQEFNRRYFRNDVCYIPYASTLGYTGASSISLPSKTFVFMGSIRPHWNHRTILEAAVLLKAAGVQPSIIMIGDGADRAPCEQFVRHNRLSNVSFTGRLDDETMMAHLRSAHALLFPIEDNLLNRSRCPFKVFHYALARRPIITSAVGEVLQHLGDRAYYVPTDAQSFAKAILHHLSIPPQDIDYPCNCSSWDDRSQALADALEKHAIG</sequence>